<proteinExistence type="predicted"/>
<evidence type="ECO:0000313" key="1">
    <source>
        <dbReference type="EMBL" id="GFZ19337.1"/>
    </source>
</evidence>
<gene>
    <name evidence="1" type="ORF">Acr_28g0000420</name>
</gene>
<organism evidence="1 2">
    <name type="scientific">Actinidia rufa</name>
    <dbReference type="NCBI Taxonomy" id="165716"/>
    <lineage>
        <taxon>Eukaryota</taxon>
        <taxon>Viridiplantae</taxon>
        <taxon>Streptophyta</taxon>
        <taxon>Embryophyta</taxon>
        <taxon>Tracheophyta</taxon>
        <taxon>Spermatophyta</taxon>
        <taxon>Magnoliopsida</taxon>
        <taxon>eudicotyledons</taxon>
        <taxon>Gunneridae</taxon>
        <taxon>Pentapetalae</taxon>
        <taxon>asterids</taxon>
        <taxon>Ericales</taxon>
        <taxon>Actinidiaceae</taxon>
        <taxon>Actinidia</taxon>
    </lineage>
</organism>
<accession>A0A7J0H8A6</accession>
<dbReference type="EMBL" id="BJWL01000028">
    <property type="protein sequence ID" value="GFZ19337.1"/>
    <property type="molecule type" value="Genomic_DNA"/>
</dbReference>
<dbReference type="Proteomes" id="UP000585474">
    <property type="component" value="Unassembled WGS sequence"/>
</dbReference>
<keyword evidence="2" id="KW-1185">Reference proteome</keyword>
<sequence length="119" mass="12498">MHMASTCGIRQASFRTRWLGFGIDGAEVAPGRLLLLHALSLASPRLATHTARPCSPAAGSTNGAAAAVQCSCELLGFSSTTVVVMVERKTEAWAMITRATRTPASLAIVIFDVVIEANL</sequence>
<dbReference type="AlphaFoldDB" id="A0A7J0H8A6"/>
<reference evidence="1 2" key="1">
    <citation type="submission" date="2019-07" db="EMBL/GenBank/DDBJ databases">
        <title>De Novo Assembly of kiwifruit Actinidia rufa.</title>
        <authorList>
            <person name="Sugita-Konishi S."/>
            <person name="Sato K."/>
            <person name="Mori E."/>
            <person name="Abe Y."/>
            <person name="Kisaki G."/>
            <person name="Hamano K."/>
            <person name="Suezawa K."/>
            <person name="Otani M."/>
            <person name="Fukuda T."/>
            <person name="Manabe T."/>
            <person name="Gomi K."/>
            <person name="Tabuchi M."/>
            <person name="Akimitsu K."/>
            <person name="Kataoka I."/>
        </authorList>
    </citation>
    <scope>NUCLEOTIDE SEQUENCE [LARGE SCALE GENOMIC DNA]</scope>
    <source>
        <strain evidence="2">cv. Fuchu</strain>
    </source>
</reference>
<evidence type="ECO:0000313" key="2">
    <source>
        <dbReference type="Proteomes" id="UP000585474"/>
    </source>
</evidence>
<protein>
    <submittedName>
        <fullName evidence="1">Uncharacterized protein</fullName>
    </submittedName>
</protein>
<comment type="caution">
    <text evidence="1">The sequence shown here is derived from an EMBL/GenBank/DDBJ whole genome shotgun (WGS) entry which is preliminary data.</text>
</comment>
<name>A0A7J0H8A6_9ERIC</name>